<dbReference type="InterPro" id="IPR043129">
    <property type="entry name" value="ATPase_NBD"/>
</dbReference>
<keyword evidence="2" id="KW-0547">Nucleotide-binding</keyword>
<evidence type="ECO:0000313" key="6">
    <source>
        <dbReference type="Proteomes" id="UP000779574"/>
    </source>
</evidence>
<dbReference type="GO" id="GO:0005524">
    <property type="term" value="F:ATP binding"/>
    <property type="evidence" value="ECO:0007669"/>
    <property type="project" value="UniProtKB-KW"/>
</dbReference>
<evidence type="ECO:0000313" key="5">
    <source>
        <dbReference type="EMBL" id="KAG9662015.1"/>
    </source>
</evidence>
<accession>A0A9P8DXG4</accession>
<proteinExistence type="inferred from homology"/>
<dbReference type="PANTHER" id="PTHR21060">
    <property type="entry name" value="ACETATE KINASE"/>
    <property type="match status" value="1"/>
</dbReference>
<gene>
    <name evidence="5" type="ORF">KCU76_g19213</name>
</gene>
<dbReference type="GO" id="GO:0008776">
    <property type="term" value="F:acetate kinase activity"/>
    <property type="evidence" value="ECO:0007669"/>
    <property type="project" value="TreeGrafter"/>
</dbReference>
<keyword evidence="4" id="KW-0067">ATP-binding</keyword>
<dbReference type="PIRSF" id="PIRSF000722">
    <property type="entry name" value="Acetate_prop_kin"/>
    <property type="match status" value="1"/>
</dbReference>
<dbReference type="SUPFAM" id="SSF53067">
    <property type="entry name" value="Actin-like ATPase domain"/>
    <property type="match status" value="2"/>
</dbReference>
<dbReference type="Proteomes" id="UP000779574">
    <property type="component" value="Unassembled WGS sequence"/>
</dbReference>
<dbReference type="Gene3D" id="3.30.420.40">
    <property type="match status" value="2"/>
</dbReference>
<dbReference type="InterPro" id="IPR023865">
    <property type="entry name" value="Aliphatic_acid_kinase_CS"/>
</dbReference>
<dbReference type="NCBIfam" id="TIGR00016">
    <property type="entry name" value="ackA"/>
    <property type="match status" value="1"/>
</dbReference>
<feature type="non-terminal residue" evidence="5">
    <location>
        <position position="435"/>
    </location>
</feature>
<organism evidence="5 6">
    <name type="scientific">Aureobasidium melanogenum</name>
    <name type="common">Aureobasidium pullulans var. melanogenum</name>
    <dbReference type="NCBI Taxonomy" id="46634"/>
    <lineage>
        <taxon>Eukaryota</taxon>
        <taxon>Fungi</taxon>
        <taxon>Dikarya</taxon>
        <taxon>Ascomycota</taxon>
        <taxon>Pezizomycotina</taxon>
        <taxon>Dothideomycetes</taxon>
        <taxon>Dothideomycetidae</taxon>
        <taxon>Dothideales</taxon>
        <taxon>Saccotheciaceae</taxon>
        <taxon>Aureobasidium</taxon>
    </lineage>
</organism>
<dbReference type="PRINTS" id="PR00471">
    <property type="entry name" value="ACETATEKNASE"/>
</dbReference>
<dbReference type="AlphaFoldDB" id="A0A9P8DXG4"/>
<sequence>ELNNTPLQLGKKIKMAKVILSINAGSSSVKVSVFKGTSKDTEPSQLAEVSVAGLTAPPSTLTYKRGDHKVKDQKIEGVSTQEDAFKYILEHLLNDDGLPELKNKEDIEFACHRVVHGGEFDKPTRIDRETYHQIEELSDLAPLHNAGALTIVKAVHEQLPTVTNIAFFDSAFHSTIPEHIRTYPIDQKRAKTNKLRKYGFHGLSYAFITRSVAESLNKPIDSLNIIALHLGSGASACSIVNGKSFDTTMGLTPLAGLPGATRSGSVDPSLIFHFTHTAGKPSRSSTKDLHITEAEEILNKKSGWNAIAGTTDFGVISSKAEQGDKDCQLAFNLFVDKILNFVGGYYVKMGGKLDALVFAGGIGEKGSQLRARVVEQLGCLGFELDQEKNKKPDDKEVVDITKSGSKHRVLICQTDEQTEMARQCVQGADDFRKQA</sequence>
<feature type="non-terminal residue" evidence="5">
    <location>
        <position position="1"/>
    </location>
</feature>
<dbReference type="EMBL" id="JAHFXF010001884">
    <property type="protein sequence ID" value="KAG9662015.1"/>
    <property type="molecule type" value="Genomic_DNA"/>
</dbReference>
<protein>
    <submittedName>
        <fullName evidence="5">Acetate kinase</fullName>
    </submittedName>
</protein>
<dbReference type="HAMAP" id="MF_00020">
    <property type="entry name" value="Acetate_kinase"/>
    <property type="match status" value="1"/>
</dbReference>
<name>A0A9P8DXG4_AURME</name>
<reference evidence="5" key="1">
    <citation type="journal article" date="2021" name="J Fungi (Basel)">
        <title>Virulence traits and population genomics of the black yeast Aureobasidium melanogenum.</title>
        <authorList>
            <person name="Cernosa A."/>
            <person name="Sun X."/>
            <person name="Gostincar C."/>
            <person name="Fang C."/>
            <person name="Gunde-Cimerman N."/>
            <person name="Song Z."/>
        </authorList>
    </citation>
    <scope>NUCLEOTIDE SEQUENCE</scope>
    <source>
        <strain evidence="5">EXF-9911</strain>
    </source>
</reference>
<evidence type="ECO:0000256" key="4">
    <source>
        <dbReference type="ARBA" id="ARBA00022840"/>
    </source>
</evidence>
<comment type="caution">
    <text evidence="5">The sequence shown here is derived from an EMBL/GenBank/DDBJ whole genome shotgun (WGS) entry which is preliminary data.</text>
</comment>
<keyword evidence="3 5" id="KW-0418">Kinase</keyword>
<dbReference type="PANTHER" id="PTHR21060:SF15">
    <property type="entry name" value="ACETATE KINASE-RELATED"/>
    <property type="match status" value="1"/>
</dbReference>
<dbReference type="PROSITE" id="PS01075">
    <property type="entry name" value="ACETATE_KINASE_1"/>
    <property type="match status" value="1"/>
</dbReference>
<dbReference type="GO" id="GO:0006083">
    <property type="term" value="P:acetate metabolic process"/>
    <property type="evidence" value="ECO:0007669"/>
    <property type="project" value="TreeGrafter"/>
</dbReference>
<evidence type="ECO:0000256" key="2">
    <source>
        <dbReference type="ARBA" id="ARBA00022741"/>
    </source>
</evidence>
<dbReference type="OrthoDB" id="67445at2759"/>
<evidence type="ECO:0000256" key="1">
    <source>
        <dbReference type="ARBA" id="ARBA00022679"/>
    </source>
</evidence>
<dbReference type="InterPro" id="IPR004372">
    <property type="entry name" value="Ac/propionate_kinase"/>
</dbReference>
<dbReference type="InterPro" id="IPR000890">
    <property type="entry name" value="Aliphatic_acid_kin_short-chain"/>
</dbReference>
<dbReference type="Pfam" id="PF00871">
    <property type="entry name" value="Acetate_kinase"/>
    <property type="match status" value="1"/>
</dbReference>
<reference evidence="5" key="2">
    <citation type="submission" date="2021-08" db="EMBL/GenBank/DDBJ databases">
        <authorList>
            <person name="Gostincar C."/>
            <person name="Sun X."/>
            <person name="Song Z."/>
            <person name="Gunde-Cimerman N."/>
        </authorList>
    </citation>
    <scope>NUCLEOTIDE SEQUENCE</scope>
    <source>
        <strain evidence="5">EXF-9911</strain>
    </source>
</reference>
<keyword evidence="1" id="KW-0808">Transferase</keyword>
<evidence type="ECO:0000256" key="3">
    <source>
        <dbReference type="ARBA" id="ARBA00022777"/>
    </source>
</evidence>